<evidence type="ECO:0000256" key="1">
    <source>
        <dbReference type="ARBA" id="ARBA00004141"/>
    </source>
</evidence>
<feature type="transmembrane region" description="Helical" evidence="5">
    <location>
        <begin position="151"/>
        <end position="168"/>
    </location>
</feature>
<feature type="transmembrane region" description="Helical" evidence="5">
    <location>
        <begin position="252"/>
        <end position="271"/>
    </location>
</feature>
<evidence type="ECO:0000256" key="5">
    <source>
        <dbReference type="SAM" id="Phobius"/>
    </source>
</evidence>
<dbReference type="AlphaFoldDB" id="A0A645E7U5"/>
<dbReference type="InterPro" id="IPR007016">
    <property type="entry name" value="O-antigen_ligase-rel_domated"/>
</dbReference>
<feature type="transmembrane region" description="Helical" evidence="5">
    <location>
        <begin position="75"/>
        <end position="95"/>
    </location>
</feature>
<sequence>MAAVLFSNSYMIGFYYFLIEYTIILFFPFIVWPLLKEKIAGRMIFTFAFSIFLSSLIIIYQGYGSIINLRPNGFIGHMNYAGAAVILVPAILAYIHGNEDISGKRAFLGYVIAVFVIVGSVYNGTRAIFVDLGVVGFVYMLLLWKPKIKQILAMGLTIAILALAVGTIKSSERVKDFNPNSMSIVTRLQMWEIGFATWKNKPILGVGVGQCPNIDFEEHENGMWNTNLVTKKAWNDRAHLHNLVIQTMTETGLVGLAGMLSYWGYILTVFFKHARKQQNLFARVGFCGVLGFLCHGMTDYVYGITSETILVSTLIALTFSQIKYKEEV</sequence>
<dbReference type="EMBL" id="VSSQ01044148">
    <property type="protein sequence ID" value="MPM97947.1"/>
    <property type="molecule type" value="Genomic_DNA"/>
</dbReference>
<comment type="caution">
    <text evidence="7">The sequence shown here is derived from an EMBL/GenBank/DDBJ whole genome shotgun (WGS) entry which is preliminary data.</text>
</comment>
<feature type="transmembrane region" description="Helical" evidence="5">
    <location>
        <begin position="44"/>
        <end position="63"/>
    </location>
</feature>
<feature type="domain" description="O-antigen ligase-related" evidence="6">
    <location>
        <begin position="112"/>
        <end position="259"/>
    </location>
</feature>
<comment type="subcellular location">
    <subcellularLocation>
        <location evidence="1">Membrane</location>
        <topology evidence="1">Multi-pass membrane protein</topology>
    </subcellularLocation>
</comment>
<name>A0A645E7U5_9ZZZZ</name>
<dbReference type="Pfam" id="PF04932">
    <property type="entry name" value="Wzy_C"/>
    <property type="match status" value="1"/>
</dbReference>
<dbReference type="GO" id="GO:0016020">
    <property type="term" value="C:membrane"/>
    <property type="evidence" value="ECO:0007669"/>
    <property type="project" value="UniProtKB-SubCell"/>
</dbReference>
<evidence type="ECO:0000256" key="2">
    <source>
        <dbReference type="ARBA" id="ARBA00022692"/>
    </source>
</evidence>
<feature type="transmembrane region" description="Helical" evidence="5">
    <location>
        <begin position="304"/>
        <end position="322"/>
    </location>
</feature>
<feature type="transmembrane region" description="Helical" evidence="5">
    <location>
        <begin position="12"/>
        <end position="32"/>
    </location>
</feature>
<dbReference type="PANTHER" id="PTHR37422:SF23">
    <property type="entry name" value="TEICHURONIC ACID BIOSYNTHESIS PROTEIN TUAE"/>
    <property type="match status" value="1"/>
</dbReference>
<feature type="transmembrane region" description="Helical" evidence="5">
    <location>
        <begin position="107"/>
        <end position="122"/>
    </location>
</feature>
<accession>A0A645E7U5</accession>
<keyword evidence="4 5" id="KW-0472">Membrane</keyword>
<evidence type="ECO:0000313" key="7">
    <source>
        <dbReference type="EMBL" id="MPM97947.1"/>
    </source>
</evidence>
<organism evidence="7">
    <name type="scientific">bioreactor metagenome</name>
    <dbReference type="NCBI Taxonomy" id="1076179"/>
    <lineage>
        <taxon>unclassified sequences</taxon>
        <taxon>metagenomes</taxon>
        <taxon>ecological metagenomes</taxon>
    </lineage>
</organism>
<gene>
    <name evidence="7" type="ORF">SDC9_145128</name>
</gene>
<keyword evidence="3 5" id="KW-1133">Transmembrane helix</keyword>
<proteinExistence type="predicted"/>
<keyword evidence="2 5" id="KW-0812">Transmembrane</keyword>
<reference evidence="7" key="1">
    <citation type="submission" date="2019-08" db="EMBL/GenBank/DDBJ databases">
        <authorList>
            <person name="Kucharzyk K."/>
            <person name="Murdoch R.W."/>
            <person name="Higgins S."/>
            <person name="Loffler F."/>
        </authorList>
    </citation>
    <scope>NUCLEOTIDE SEQUENCE</scope>
</reference>
<dbReference type="InterPro" id="IPR051533">
    <property type="entry name" value="WaaL-like"/>
</dbReference>
<evidence type="ECO:0000259" key="6">
    <source>
        <dbReference type="Pfam" id="PF04932"/>
    </source>
</evidence>
<protein>
    <recommendedName>
        <fullName evidence="6">O-antigen ligase-related domain-containing protein</fullName>
    </recommendedName>
</protein>
<evidence type="ECO:0000256" key="3">
    <source>
        <dbReference type="ARBA" id="ARBA00022989"/>
    </source>
</evidence>
<evidence type="ECO:0000256" key="4">
    <source>
        <dbReference type="ARBA" id="ARBA00023136"/>
    </source>
</evidence>
<dbReference type="PANTHER" id="PTHR37422">
    <property type="entry name" value="TEICHURONIC ACID BIOSYNTHESIS PROTEIN TUAE"/>
    <property type="match status" value="1"/>
</dbReference>